<dbReference type="Gene3D" id="2.120.10.30">
    <property type="entry name" value="TolB, C-terminal domain"/>
    <property type="match status" value="1"/>
</dbReference>
<dbReference type="RefSeq" id="WP_380867970.1">
    <property type="nucleotide sequence ID" value="NZ_JBHUMA010000004.1"/>
</dbReference>
<keyword evidence="3" id="KW-1185">Reference proteome</keyword>
<proteinExistence type="predicted"/>
<evidence type="ECO:0000313" key="3">
    <source>
        <dbReference type="Proteomes" id="UP001597393"/>
    </source>
</evidence>
<gene>
    <name evidence="2" type="ORF">ACFSQ3_04650</name>
</gene>
<comment type="caution">
    <text evidence="2">The sequence shown here is derived from an EMBL/GenBank/DDBJ whole genome shotgun (WGS) entry which is preliminary data.</text>
</comment>
<dbReference type="InterPro" id="IPR011042">
    <property type="entry name" value="6-blade_b-propeller_TolB-like"/>
</dbReference>
<feature type="signal peptide" evidence="1">
    <location>
        <begin position="1"/>
        <end position="19"/>
    </location>
</feature>
<organism evidence="2 3">
    <name type="scientific">Sphingobacterium corticis</name>
    <dbReference type="NCBI Taxonomy" id="1812823"/>
    <lineage>
        <taxon>Bacteria</taxon>
        <taxon>Pseudomonadati</taxon>
        <taxon>Bacteroidota</taxon>
        <taxon>Sphingobacteriia</taxon>
        <taxon>Sphingobacteriales</taxon>
        <taxon>Sphingobacteriaceae</taxon>
        <taxon>Sphingobacterium</taxon>
    </lineage>
</organism>
<keyword evidence="1" id="KW-0732">Signal</keyword>
<reference evidence="3" key="1">
    <citation type="journal article" date="2019" name="Int. J. Syst. Evol. Microbiol.">
        <title>The Global Catalogue of Microorganisms (GCM) 10K type strain sequencing project: providing services to taxonomists for standard genome sequencing and annotation.</title>
        <authorList>
            <consortium name="The Broad Institute Genomics Platform"/>
            <consortium name="The Broad Institute Genome Sequencing Center for Infectious Disease"/>
            <person name="Wu L."/>
            <person name="Ma J."/>
        </authorList>
    </citation>
    <scope>NUCLEOTIDE SEQUENCE [LARGE SCALE GENOMIC DNA]</scope>
    <source>
        <strain evidence="3">KCTC 42248</strain>
    </source>
</reference>
<accession>A0ABW5NHT1</accession>
<evidence type="ECO:0000256" key="1">
    <source>
        <dbReference type="SAM" id="SignalP"/>
    </source>
</evidence>
<protein>
    <submittedName>
        <fullName evidence="2">SMP-30/gluconolactonase/LRE family protein</fullName>
    </submittedName>
</protein>
<dbReference type="SUPFAM" id="SSF63829">
    <property type="entry name" value="Calcium-dependent phosphotriesterase"/>
    <property type="match status" value="1"/>
</dbReference>
<name>A0ABW5NHT1_9SPHI</name>
<sequence length="275" mass="29976">MKNTLAILALSLCSYSAHAQHQLEKLWESNEQLPVPESVLPTANAKQLYVSLIDGSGTEKDGKGGVAVLNSDGSLKNATWIEGLNAPKGMAQHGNLLYVADITDVVVIDIKKGKVLKKIAIADSKFLNDVTADAKGRIFVSDSREHKVHVIENDQPSLYLDGVNNVNGLKSIGDFLYVLAGKELWKVDQQKNKTVITDKLEENGDGIEPVGNDDFLITCWPGLIYYLGADGSLEQLLDTRGKMNTADLGYDPAKKTLYVPTFNSNSVVAYKLVKK</sequence>
<feature type="chain" id="PRO_5045576592" evidence="1">
    <location>
        <begin position="20"/>
        <end position="275"/>
    </location>
</feature>
<dbReference type="EMBL" id="JBHUMA010000004">
    <property type="protein sequence ID" value="MFD2598233.1"/>
    <property type="molecule type" value="Genomic_DNA"/>
</dbReference>
<evidence type="ECO:0000313" key="2">
    <source>
        <dbReference type="EMBL" id="MFD2598233.1"/>
    </source>
</evidence>
<dbReference type="Proteomes" id="UP001597393">
    <property type="component" value="Unassembled WGS sequence"/>
</dbReference>